<sequence>MRASLKLLLLIAPLASPRPAAPPRGTQPAYDVRVSSGRRQLRLGASLHHEETLHVSFRTAAAFFAADLRRVELWAAGAKLLVNERGVTTDTPLPRLPAFRGHLANVSGSGGVSAALLADGTLRLHVFEAGHDLLLEAAAGGGGEGVVYDGLAAEAARGTDEVLHHSATPLQGAHAPTGRRALSTLNTLPSGPPYGRLSSCLAQPALSTTNIGIVVDWGFSAAVGGSLAAVSAEVASLLTQTNVIFNDQVGVDLALGTLLVNLDDSATLAAGGPNYKPSTSGTRDTCGAALLDAYTTESMAASSGGTVSVEVAGGPFKLLGRFSNWVGASAPACTRCSHWHLLTDCFPAPGTVGIAFTSASCERLVSSRGKAADAAAACAACDVRLPNGNAASLSYTSGEACPAGEYVCFAPTALTSYGGASTWRTFAHEVGHTFGAEHTFGLGGLMDYTSDEQFYDNGQVCAFVNGVLGTSGQTCLADANAVCGDGAVAYGGAEACDDGNTQPSDGCAAACTVECGYSCAHSGGASTCTAYCGNGAVDAVAYEECDDSSACCAACRLADGAACSTGECCAGCALATSTTSCGTSGGFCGAGGACVASKCYNYAGLSSCAKAAAATCHEHCVISGACRDLTAFVSPASSGYLASGTPCTTAAGAAGECSAAGECVASTCGDGVVQGVEECDDATQCCDQTNCRLVQGAVCSSGECCNADCSFKTAATSCGGGTGYCRRGACETEQTLCSFTLDGASAAVDTAVRAATPSTSHALVTEHPLHHLPHYLHHRLHHLLHCLTAPPHHLLSHTLAQDDPHSVPNRRRVCGQPSRRLCADLQAHQRRELRATVPTLAEVQGVCVDVSDGTRTCQAVDACLLPVRVAVNVVATLDATVDSFDAAAQASYKSELAAAAGNGVTASDITLEIAAASITVTATIETSSSDAADAVVAAVGSVASTTTAGGTFMGFTVTSTPSQPSKLLVSSAVVPAGNARDQMLPYPGFREQAGLPEQSKAQPESSKPKVATG</sequence>
<dbReference type="InterPro" id="IPR011936">
    <property type="entry name" value="Myxo_disulph_rpt"/>
</dbReference>
<evidence type="ECO:0000256" key="2">
    <source>
        <dbReference type="ARBA" id="ARBA00022737"/>
    </source>
</evidence>
<evidence type="ECO:0000256" key="1">
    <source>
        <dbReference type="ARBA" id="ARBA00022729"/>
    </source>
</evidence>
<evidence type="ECO:0000313" key="8">
    <source>
        <dbReference type="Proteomes" id="UP001515480"/>
    </source>
</evidence>
<comment type="caution">
    <text evidence="7">The sequence shown here is derived from an EMBL/GenBank/DDBJ whole genome shotgun (WGS) entry which is preliminary data.</text>
</comment>
<protein>
    <recommendedName>
        <fullName evidence="6">Disintegrin domain-containing protein</fullName>
    </recommendedName>
</protein>
<evidence type="ECO:0000256" key="3">
    <source>
        <dbReference type="ARBA" id="ARBA00023157"/>
    </source>
</evidence>
<feature type="chain" id="PRO_5044255905" description="Disintegrin domain-containing protein" evidence="5">
    <location>
        <begin position="18"/>
        <end position="1013"/>
    </location>
</feature>
<feature type="region of interest" description="Disordered" evidence="4">
    <location>
        <begin position="983"/>
        <end position="1013"/>
    </location>
</feature>
<proteinExistence type="predicted"/>
<feature type="signal peptide" evidence="5">
    <location>
        <begin position="1"/>
        <end position="17"/>
    </location>
</feature>
<dbReference type="SMART" id="SM00050">
    <property type="entry name" value="DISIN"/>
    <property type="match status" value="1"/>
</dbReference>
<dbReference type="Gene3D" id="4.10.70.10">
    <property type="entry name" value="Disintegrin domain"/>
    <property type="match status" value="1"/>
</dbReference>
<dbReference type="Proteomes" id="UP001515480">
    <property type="component" value="Unassembled WGS sequence"/>
</dbReference>
<dbReference type="PROSITE" id="PS50214">
    <property type="entry name" value="DISINTEGRIN_2"/>
    <property type="match status" value="2"/>
</dbReference>
<dbReference type="NCBIfam" id="TIGR02232">
    <property type="entry name" value="myxo_disulf_rpt"/>
    <property type="match status" value="1"/>
</dbReference>
<evidence type="ECO:0000259" key="6">
    <source>
        <dbReference type="PROSITE" id="PS50214"/>
    </source>
</evidence>
<dbReference type="SUPFAM" id="SSF55486">
    <property type="entry name" value="Metalloproteases ('zincins'), catalytic domain"/>
    <property type="match status" value="1"/>
</dbReference>
<keyword evidence="3" id="KW-1015">Disulfide bond</keyword>
<feature type="domain" description="Disintegrin" evidence="6">
    <location>
        <begin position="665"/>
        <end position="734"/>
    </location>
</feature>
<dbReference type="InterPro" id="IPR001762">
    <property type="entry name" value="Disintegrin_dom"/>
</dbReference>
<dbReference type="Pfam" id="PF13688">
    <property type="entry name" value="Reprolysin_5"/>
    <property type="match status" value="1"/>
</dbReference>
<dbReference type="InterPro" id="IPR024079">
    <property type="entry name" value="MetalloPept_cat_dom_sf"/>
</dbReference>
<evidence type="ECO:0000256" key="5">
    <source>
        <dbReference type="SAM" id="SignalP"/>
    </source>
</evidence>
<feature type="domain" description="Disintegrin" evidence="6">
    <location>
        <begin position="529"/>
        <end position="594"/>
    </location>
</feature>
<dbReference type="InterPro" id="IPR036436">
    <property type="entry name" value="Disintegrin_dom_sf"/>
</dbReference>
<keyword evidence="2" id="KW-0677">Repeat</keyword>
<name>A0AB34IDF3_PRYPA</name>
<dbReference type="GO" id="GO:0008237">
    <property type="term" value="F:metallopeptidase activity"/>
    <property type="evidence" value="ECO:0007669"/>
    <property type="project" value="InterPro"/>
</dbReference>
<keyword evidence="8" id="KW-1185">Reference proteome</keyword>
<reference evidence="7 8" key="1">
    <citation type="journal article" date="2024" name="Science">
        <title>Giant polyketide synthase enzymes in the biosynthesis of giant marine polyether toxins.</title>
        <authorList>
            <person name="Fallon T.R."/>
            <person name="Shende V.V."/>
            <person name="Wierzbicki I.H."/>
            <person name="Pendleton A.L."/>
            <person name="Watervoot N.F."/>
            <person name="Auber R.P."/>
            <person name="Gonzalez D.J."/>
            <person name="Wisecaver J.H."/>
            <person name="Moore B.S."/>
        </authorList>
    </citation>
    <scope>NUCLEOTIDE SEQUENCE [LARGE SCALE GENOMIC DNA]</scope>
    <source>
        <strain evidence="7 8">12B1</strain>
    </source>
</reference>
<dbReference type="EMBL" id="JBGBPQ010000028">
    <property type="protein sequence ID" value="KAL1496765.1"/>
    <property type="molecule type" value="Genomic_DNA"/>
</dbReference>
<keyword evidence="1 5" id="KW-0732">Signal</keyword>
<dbReference type="Gene3D" id="3.40.390.10">
    <property type="entry name" value="Collagenase (Catalytic Domain)"/>
    <property type="match status" value="1"/>
</dbReference>
<evidence type="ECO:0000313" key="7">
    <source>
        <dbReference type="EMBL" id="KAL1496765.1"/>
    </source>
</evidence>
<organism evidence="7 8">
    <name type="scientific">Prymnesium parvum</name>
    <name type="common">Toxic golden alga</name>
    <dbReference type="NCBI Taxonomy" id="97485"/>
    <lineage>
        <taxon>Eukaryota</taxon>
        <taxon>Haptista</taxon>
        <taxon>Haptophyta</taxon>
        <taxon>Prymnesiophyceae</taxon>
        <taxon>Prymnesiales</taxon>
        <taxon>Prymnesiaceae</taxon>
        <taxon>Prymnesium</taxon>
    </lineage>
</organism>
<accession>A0AB34IDF3</accession>
<gene>
    <name evidence="7" type="ORF">AB1Y20_014355</name>
</gene>
<evidence type="ECO:0000256" key="4">
    <source>
        <dbReference type="SAM" id="MobiDB-lite"/>
    </source>
</evidence>
<dbReference type="AlphaFoldDB" id="A0AB34IDF3"/>